<keyword evidence="8 9" id="KW-0449">Lipoprotein</keyword>
<evidence type="ECO:0000256" key="9">
    <source>
        <dbReference type="RuleBase" id="RU361209"/>
    </source>
</evidence>
<dbReference type="FunFam" id="3.20.20.80:FF:000032">
    <property type="entry name" value="1,3-beta-glucanosyltransferase"/>
    <property type="match status" value="1"/>
</dbReference>
<reference evidence="11" key="1">
    <citation type="journal article" date="2020" name="Stud. Mycol.">
        <title>101 Dothideomycetes genomes: a test case for predicting lifestyles and emergence of pathogens.</title>
        <authorList>
            <person name="Haridas S."/>
            <person name="Albert R."/>
            <person name="Binder M."/>
            <person name="Bloem J."/>
            <person name="Labutti K."/>
            <person name="Salamov A."/>
            <person name="Andreopoulos B."/>
            <person name="Baker S."/>
            <person name="Barry K."/>
            <person name="Bills G."/>
            <person name="Bluhm B."/>
            <person name="Cannon C."/>
            <person name="Castanera R."/>
            <person name="Culley D."/>
            <person name="Daum C."/>
            <person name="Ezra D."/>
            <person name="Gonzalez J."/>
            <person name="Henrissat B."/>
            <person name="Kuo A."/>
            <person name="Liang C."/>
            <person name="Lipzen A."/>
            <person name="Lutzoni F."/>
            <person name="Magnuson J."/>
            <person name="Mondo S."/>
            <person name="Nolan M."/>
            <person name="Ohm R."/>
            <person name="Pangilinan J."/>
            <person name="Park H.-J."/>
            <person name="Ramirez L."/>
            <person name="Alfaro M."/>
            <person name="Sun H."/>
            <person name="Tritt A."/>
            <person name="Yoshinaga Y."/>
            <person name="Zwiers L.-H."/>
            <person name="Turgeon B."/>
            <person name="Goodwin S."/>
            <person name="Spatafora J."/>
            <person name="Crous P."/>
            <person name="Grigoriev I."/>
        </authorList>
    </citation>
    <scope>NUCLEOTIDE SEQUENCE</scope>
    <source>
        <strain evidence="11">CBS 473.64</strain>
    </source>
</reference>
<evidence type="ECO:0000256" key="5">
    <source>
        <dbReference type="ARBA" id="ARBA00022729"/>
    </source>
</evidence>
<dbReference type="Gene3D" id="3.20.20.80">
    <property type="entry name" value="Glycosidases"/>
    <property type="match status" value="1"/>
</dbReference>
<evidence type="ECO:0000256" key="10">
    <source>
        <dbReference type="SAM" id="MobiDB-lite"/>
    </source>
</evidence>
<gene>
    <name evidence="11" type="ORF">P280DRAFT_393122</name>
</gene>
<sequence>MKTSAIAAMGALAAGVSATPSMAPQQKRADITPVTVKGNAFFQGDKRFYIRGVDYQPGGSSKASDPIADADSCKRDVEKFKALGLNTIRVYTVDNSKDHDACMGYLADAGIYLALDVNSPNYSINRAKPARSYNKAYLQSVFATIDAFEKYDNTLLFFSGNEVINDDKSSECAPYVKATDRDMRSYINARKYRKIPVGYSAADVAENRLEMANYMNCGPDGARSDFFAFNDYAWCDPDKTSSDWEQKAKNFSSYSIPLFLSEYGCNKNTRTFNAVSGLYGDSMASVYSGGLVYEYSEEGSDYGLVKIDDGKVTEKDDFAALKKALAGTPSPSGDGGYKSSGEASKCPTKSDHWNVDLKDDELPAQPDGVKDFFDNGAGKAPGLTGGSQDSGSDKVETAGAADGAVTTGASTTSSGASASGSGSAAAGSLKAPSFAAAPLVASMVVVASTLFGASML</sequence>
<dbReference type="GO" id="GO:0031505">
    <property type="term" value="P:fungal-type cell wall organization"/>
    <property type="evidence" value="ECO:0007669"/>
    <property type="project" value="TreeGrafter"/>
</dbReference>
<keyword evidence="6 9" id="KW-0472">Membrane</keyword>
<feature type="compositionally biased region" description="Basic and acidic residues" evidence="10">
    <location>
        <begin position="348"/>
        <end position="361"/>
    </location>
</feature>
<proteinExistence type="inferred from homology"/>
<evidence type="ECO:0000256" key="7">
    <source>
        <dbReference type="ARBA" id="ARBA00023180"/>
    </source>
</evidence>
<evidence type="ECO:0000256" key="1">
    <source>
        <dbReference type="ARBA" id="ARBA00004609"/>
    </source>
</evidence>
<protein>
    <recommendedName>
        <fullName evidence="9">1,3-beta-glucanosyltransferase</fullName>
        <ecNumber evidence="9">2.4.1.-</ecNumber>
    </recommendedName>
</protein>
<name>A0A6A6SCG8_9PLEO</name>
<feature type="region of interest" description="Disordered" evidence="10">
    <location>
        <begin position="324"/>
        <end position="427"/>
    </location>
</feature>
<keyword evidence="5 9" id="KW-0732">Signal</keyword>
<evidence type="ECO:0000256" key="4">
    <source>
        <dbReference type="ARBA" id="ARBA00022679"/>
    </source>
</evidence>
<dbReference type="GO" id="GO:0098552">
    <property type="term" value="C:side of membrane"/>
    <property type="evidence" value="ECO:0007669"/>
    <property type="project" value="UniProtKB-KW"/>
</dbReference>
<keyword evidence="4 9" id="KW-0808">Transferase</keyword>
<comment type="subcellular location">
    <subcellularLocation>
        <location evidence="1 9">Cell membrane</location>
        <topology evidence="1 9">Lipid-anchor</topology>
        <topology evidence="1 9">GPI-anchor</topology>
    </subcellularLocation>
</comment>
<dbReference type="EMBL" id="MU006779">
    <property type="protein sequence ID" value="KAF2644088.1"/>
    <property type="molecule type" value="Genomic_DNA"/>
</dbReference>
<evidence type="ECO:0000256" key="2">
    <source>
        <dbReference type="ARBA" id="ARBA00007528"/>
    </source>
</evidence>
<evidence type="ECO:0000256" key="8">
    <source>
        <dbReference type="ARBA" id="ARBA00023288"/>
    </source>
</evidence>
<dbReference type="PANTHER" id="PTHR31468">
    <property type="entry name" value="1,3-BETA-GLUCANOSYLTRANSFERASE GAS1"/>
    <property type="match status" value="1"/>
</dbReference>
<dbReference type="Pfam" id="PF03198">
    <property type="entry name" value="Glyco_hydro_72"/>
    <property type="match status" value="1"/>
</dbReference>
<dbReference type="PANTHER" id="PTHR31468:SF5">
    <property type="entry name" value="1,3-BETA-GLUCANOSYLTRANSFERASE GAS5"/>
    <property type="match status" value="1"/>
</dbReference>
<dbReference type="InterPro" id="IPR017853">
    <property type="entry name" value="GH"/>
</dbReference>
<feature type="signal peptide" evidence="9">
    <location>
        <begin position="1"/>
        <end position="18"/>
    </location>
</feature>
<dbReference type="GO" id="GO:0005886">
    <property type="term" value="C:plasma membrane"/>
    <property type="evidence" value="ECO:0007669"/>
    <property type="project" value="UniProtKB-SubCell"/>
</dbReference>
<dbReference type="AlphaFoldDB" id="A0A6A6SCG8"/>
<keyword evidence="7" id="KW-0325">Glycoprotein</keyword>
<dbReference type="GO" id="GO:0071970">
    <property type="term" value="P:fungal-type cell wall (1-&gt;3)-beta-D-glucan biosynthetic process"/>
    <property type="evidence" value="ECO:0007669"/>
    <property type="project" value="TreeGrafter"/>
</dbReference>
<organism evidence="11 12">
    <name type="scientific">Massarina eburnea CBS 473.64</name>
    <dbReference type="NCBI Taxonomy" id="1395130"/>
    <lineage>
        <taxon>Eukaryota</taxon>
        <taxon>Fungi</taxon>
        <taxon>Dikarya</taxon>
        <taxon>Ascomycota</taxon>
        <taxon>Pezizomycotina</taxon>
        <taxon>Dothideomycetes</taxon>
        <taxon>Pleosporomycetidae</taxon>
        <taxon>Pleosporales</taxon>
        <taxon>Massarineae</taxon>
        <taxon>Massarinaceae</taxon>
        <taxon>Massarina</taxon>
    </lineage>
</organism>
<keyword evidence="12" id="KW-1185">Reference proteome</keyword>
<comment type="similarity">
    <text evidence="2 9">Belongs to the glycosyl hydrolase 72 family.</text>
</comment>
<comment type="function">
    <text evidence="9">Splits internally a 1,3-beta-glucan molecule and transfers the newly generated reducing end (the donor) to the non-reducing end of another 1,3-beta-glucan molecule (the acceptor) forming a 1,3-beta linkage, resulting in the elongation of 1,3-beta-glucan chains in the cell wall.</text>
</comment>
<keyword evidence="3 9" id="KW-0336">GPI-anchor</keyword>
<dbReference type="Proteomes" id="UP000799753">
    <property type="component" value="Unassembled WGS sequence"/>
</dbReference>
<evidence type="ECO:0000256" key="6">
    <source>
        <dbReference type="ARBA" id="ARBA00023136"/>
    </source>
</evidence>
<feature type="chain" id="PRO_5025706539" description="1,3-beta-glucanosyltransferase" evidence="9">
    <location>
        <begin position="19"/>
        <end position="456"/>
    </location>
</feature>
<dbReference type="GO" id="GO:0042124">
    <property type="term" value="F:1,3-beta-glucanosyltransferase activity"/>
    <property type="evidence" value="ECO:0007669"/>
    <property type="project" value="TreeGrafter"/>
</dbReference>
<dbReference type="OrthoDB" id="421038at2759"/>
<dbReference type="InterPro" id="IPR004886">
    <property type="entry name" value="Glucanosyltransferase"/>
</dbReference>
<evidence type="ECO:0000313" key="11">
    <source>
        <dbReference type="EMBL" id="KAF2644088.1"/>
    </source>
</evidence>
<evidence type="ECO:0000256" key="3">
    <source>
        <dbReference type="ARBA" id="ARBA00022622"/>
    </source>
</evidence>
<dbReference type="SUPFAM" id="SSF51445">
    <property type="entry name" value="(Trans)glycosidases"/>
    <property type="match status" value="1"/>
</dbReference>
<feature type="compositionally biased region" description="Low complexity" evidence="10">
    <location>
        <begin position="397"/>
        <end position="427"/>
    </location>
</feature>
<evidence type="ECO:0000313" key="12">
    <source>
        <dbReference type="Proteomes" id="UP000799753"/>
    </source>
</evidence>
<accession>A0A6A6SCG8</accession>
<dbReference type="EC" id="2.4.1.-" evidence="9"/>